<keyword evidence="2" id="KW-1134">Transmembrane beta strand</keyword>
<dbReference type="Pfam" id="PF07244">
    <property type="entry name" value="POTRA"/>
    <property type="match status" value="1"/>
</dbReference>
<evidence type="ECO:0000256" key="3">
    <source>
        <dbReference type="ARBA" id="ARBA00022692"/>
    </source>
</evidence>
<dbReference type="PANTHER" id="PTHR12815:SF47">
    <property type="entry name" value="TRANSLOCATION AND ASSEMBLY MODULE SUBUNIT TAMA"/>
    <property type="match status" value="1"/>
</dbReference>
<accession>A0A857JC47</accession>
<comment type="subcellular location">
    <subcellularLocation>
        <location evidence="1">Membrane</location>
    </subcellularLocation>
</comment>
<dbReference type="EMBL" id="CP047650">
    <property type="protein sequence ID" value="QHJ01581.1"/>
    <property type="molecule type" value="Genomic_DNA"/>
</dbReference>
<dbReference type="PANTHER" id="PTHR12815">
    <property type="entry name" value="SORTING AND ASSEMBLY MACHINERY SAMM50 PROTEIN FAMILY MEMBER"/>
    <property type="match status" value="1"/>
</dbReference>
<sequence length="622" mass="67154">MPGAKEKAQAEAAAESPPGDRVLSSGEALQAAQANARKPAGEARREAFTLDVRAPDEIRDYLNLHLELQRYRQLQDLDGQELSRLLGAAEANTRDLLGTLGYFAPRISVDLRETPADARAPREVAIAVDPGERTRIAQVDIGFAGNIADNPAAAVQRRDVTTGWGLRSGQPFTQDAWDSAKTAGLRRITARRYPTASVASSSADVDADTSQARLAVTYDSGPPYRFGPVQVKGAERYPPEVAQRLSLLPVGAEYDQAALLTAQQRLAASGYYDSVFLTLDTDAGTPQAAPVIAQVRDAKLQKIVFGVGASTDSGPRLSVDHIHNQLPLIGWRAVSKVSIDQKTKLISSEQTSLPDDNLWRWVTSERLQRELTGSYEVNSGRLRGGRAKSTDHIDRGYYLQYDYATTTNGDADAPPSGSAISTPWNWTGRYFDNPTAPSRGYGVAVEAGPGMTLIGDRAPFLRSYARGLAFLPLDKLQADGSPARSGRLQFRAEAGMVNVKDSATVPATLLFLTGGDSTVRGYSYRQIGARTVDGQIYAGKYLAAGSVEWQRPIVWNGEMTEFESALFIDAGAVADQPGDLKAKVGVGAGVRWRSPVGPLQADVAYGVDPKKFRLHLRLGFTF</sequence>
<dbReference type="AlphaFoldDB" id="A0A857JC47"/>
<evidence type="ECO:0000256" key="2">
    <source>
        <dbReference type="ARBA" id="ARBA00022452"/>
    </source>
</evidence>
<evidence type="ECO:0000259" key="9">
    <source>
        <dbReference type="Pfam" id="PF07244"/>
    </source>
</evidence>
<dbReference type="InterPro" id="IPR039910">
    <property type="entry name" value="D15-like"/>
</dbReference>
<keyword evidence="6" id="KW-0998">Cell outer membrane</keyword>
<feature type="region of interest" description="Disordered" evidence="7">
    <location>
        <begin position="1"/>
        <end position="42"/>
    </location>
</feature>
<evidence type="ECO:0000256" key="4">
    <source>
        <dbReference type="ARBA" id="ARBA00022729"/>
    </source>
</evidence>
<feature type="domain" description="POTRA" evidence="9">
    <location>
        <begin position="224"/>
        <end position="275"/>
    </location>
</feature>
<name>A0A857JC47_9BURK</name>
<gene>
    <name evidence="10" type="ORF">GT347_16190</name>
</gene>
<evidence type="ECO:0000256" key="6">
    <source>
        <dbReference type="ARBA" id="ARBA00023237"/>
    </source>
</evidence>
<reference evidence="10 11" key="1">
    <citation type="submission" date="2020-01" db="EMBL/GenBank/DDBJ databases">
        <title>Genome sequencing of strain KACC 21265.</title>
        <authorList>
            <person name="Heo J."/>
            <person name="Kim S.-J."/>
            <person name="Kim J.-S."/>
            <person name="Hong S.-B."/>
            <person name="Kwon S.-W."/>
        </authorList>
    </citation>
    <scope>NUCLEOTIDE SEQUENCE [LARGE SCALE GENOMIC DNA]</scope>
    <source>
        <strain evidence="10 11">KACC 21265</strain>
    </source>
</reference>
<keyword evidence="3" id="KW-0812">Transmembrane</keyword>
<dbReference type="InterPro" id="IPR000184">
    <property type="entry name" value="Bac_surfAg_D15"/>
</dbReference>
<evidence type="ECO:0000259" key="8">
    <source>
        <dbReference type="Pfam" id="PF01103"/>
    </source>
</evidence>
<dbReference type="Pfam" id="PF01103">
    <property type="entry name" value="Omp85"/>
    <property type="match status" value="1"/>
</dbReference>
<dbReference type="KEGG" id="xyk:GT347_16190"/>
<evidence type="ECO:0000256" key="1">
    <source>
        <dbReference type="ARBA" id="ARBA00004370"/>
    </source>
</evidence>
<proteinExistence type="predicted"/>
<dbReference type="RefSeq" id="WP_160555389.1">
    <property type="nucleotide sequence ID" value="NZ_CP047650.1"/>
</dbReference>
<evidence type="ECO:0000313" key="11">
    <source>
        <dbReference type="Proteomes" id="UP000464787"/>
    </source>
</evidence>
<evidence type="ECO:0000256" key="5">
    <source>
        <dbReference type="ARBA" id="ARBA00023136"/>
    </source>
</evidence>
<dbReference type="Gene3D" id="2.40.160.50">
    <property type="entry name" value="membrane protein fhac: a member of the omp85/tpsb transporter family"/>
    <property type="match status" value="1"/>
</dbReference>
<keyword evidence="4" id="KW-0732">Signal</keyword>
<protein>
    <submittedName>
        <fullName evidence="10">BamA/TamA family outer membrane protein</fullName>
    </submittedName>
</protein>
<evidence type="ECO:0000256" key="7">
    <source>
        <dbReference type="SAM" id="MobiDB-lite"/>
    </source>
</evidence>
<dbReference type="Gene3D" id="3.10.20.310">
    <property type="entry name" value="membrane protein fhac"/>
    <property type="match status" value="2"/>
</dbReference>
<evidence type="ECO:0000313" key="10">
    <source>
        <dbReference type="EMBL" id="QHJ01581.1"/>
    </source>
</evidence>
<dbReference type="GO" id="GO:0019867">
    <property type="term" value="C:outer membrane"/>
    <property type="evidence" value="ECO:0007669"/>
    <property type="project" value="InterPro"/>
</dbReference>
<keyword evidence="11" id="KW-1185">Reference proteome</keyword>
<keyword evidence="5" id="KW-0472">Membrane</keyword>
<organism evidence="10 11">
    <name type="scientific">Xylophilus rhododendri</name>
    <dbReference type="NCBI Taxonomy" id="2697032"/>
    <lineage>
        <taxon>Bacteria</taxon>
        <taxon>Pseudomonadati</taxon>
        <taxon>Pseudomonadota</taxon>
        <taxon>Betaproteobacteria</taxon>
        <taxon>Burkholderiales</taxon>
        <taxon>Xylophilus</taxon>
    </lineage>
</organism>
<dbReference type="InterPro" id="IPR010827">
    <property type="entry name" value="BamA/TamA_POTRA"/>
</dbReference>
<dbReference type="Proteomes" id="UP000464787">
    <property type="component" value="Chromosome"/>
</dbReference>
<feature type="domain" description="Bacterial surface antigen (D15)" evidence="8">
    <location>
        <begin position="389"/>
        <end position="622"/>
    </location>
</feature>